<dbReference type="CDD" id="cd09341">
    <property type="entry name" value="LIM2_Testin_like"/>
    <property type="match status" value="1"/>
</dbReference>
<evidence type="ECO:0000256" key="5">
    <source>
        <dbReference type="ARBA" id="ARBA00022833"/>
    </source>
</evidence>
<keyword evidence="3 7" id="KW-0479">Metal-binding</keyword>
<dbReference type="AlphaFoldDB" id="A0A336LSC9"/>
<dbReference type="EMBL" id="UFQT01000150">
    <property type="protein sequence ID" value="SSX20922.1"/>
    <property type="molecule type" value="Genomic_DNA"/>
</dbReference>
<evidence type="ECO:0000256" key="6">
    <source>
        <dbReference type="ARBA" id="ARBA00023038"/>
    </source>
</evidence>
<keyword evidence="4" id="KW-0677">Repeat</keyword>
<name>A0A336LSC9_CULSO</name>
<reference evidence="10" key="1">
    <citation type="submission" date="2018-07" db="EMBL/GenBank/DDBJ databases">
        <authorList>
            <person name="Quirk P.G."/>
            <person name="Krulwich T.A."/>
        </authorList>
    </citation>
    <scope>NUCLEOTIDE SEQUENCE</scope>
</reference>
<dbReference type="SMART" id="SM00132">
    <property type="entry name" value="LIM"/>
    <property type="match status" value="3"/>
</dbReference>
<gene>
    <name evidence="10" type="primary">CSON002999</name>
</gene>
<dbReference type="InterPro" id="IPR047120">
    <property type="entry name" value="Pk/Esn/Tes"/>
</dbReference>
<comment type="subcellular location">
    <subcellularLocation>
        <location evidence="1">Cytoplasm</location>
    </subcellularLocation>
</comment>
<dbReference type="GO" id="GO:0005737">
    <property type="term" value="C:cytoplasm"/>
    <property type="evidence" value="ECO:0007669"/>
    <property type="project" value="UniProtKB-SubCell"/>
</dbReference>
<evidence type="ECO:0000256" key="3">
    <source>
        <dbReference type="ARBA" id="ARBA00022723"/>
    </source>
</evidence>
<evidence type="ECO:0000259" key="8">
    <source>
        <dbReference type="PROSITE" id="PS50023"/>
    </source>
</evidence>
<dbReference type="PANTHER" id="PTHR24211">
    <property type="entry name" value="LIM DOMAIN-CONTAINING PROTEIN"/>
    <property type="match status" value="1"/>
</dbReference>
<dbReference type="GO" id="GO:0008270">
    <property type="term" value="F:zinc ion binding"/>
    <property type="evidence" value="ECO:0007669"/>
    <property type="project" value="InterPro"/>
</dbReference>
<dbReference type="PROSITE" id="PS51303">
    <property type="entry name" value="PET"/>
    <property type="match status" value="1"/>
</dbReference>
<feature type="domain" description="LIM zinc-binding" evidence="8">
    <location>
        <begin position="644"/>
        <end position="709"/>
    </location>
</feature>
<feature type="domain" description="LIM zinc-binding" evidence="8">
    <location>
        <begin position="710"/>
        <end position="772"/>
    </location>
</feature>
<sequence length="835" mass="94103">METENGAAPEWLIKLENRREKIRNKLGHEVGAGAPCLICKEKCSGLDLHFWRKICKGCGCRKEQHEIQEDDITGWAQFEILGAIRSKPAYIKISALAEKPVKLEWVPPNVAPDIASDYMTQLGSENIPVEGSEAAAKRKQQLEYQVPAHDYDPSLCHNLSEIEAQQLEQYVAKLKESCAGQGNVIRIGEKQHGAMYRQTPAQTPIVSKVVRDRIVQQISGSESLKNILKMPPALVAQKKVSVFETPLLPDFYDKPVLSDKAKVKLGAMKMNSEVVQSVVNNMPYYSSLLSDLKDKQIDIQEDKVLGPINQFYNEYWGNERFQNEVKAFVRALPSPVIQEGFIEHVNTKQPDFNSPLPVKFMPGTRNPSLKQQETPARKLQFPQRQEIQSLDDVLDPRTGQILIPSIVKDKVLYDLLNSELIKNALHNPAHGSSSTPLIVSGRAMIPDFDEHAENLHPDCKELLEQMKLNTKGVQSGVCHGPIYDDLFKSLKKRRINYSFDPVLQPIQELREEMENNGPFREHVISFVEALPHFSQTEFVGSVRPSYAKNISPEHLGKIIQSKSSDSGFDSIPPTPNYATYPGIVQQEAIPGHFVEIPGIADMNMYPTVEPSSAAIHHHTHLDEDLPKQMENMSIGAMVPSQMNVKCKGCTKEIYSGEVAVKAERAGKEVVWHPLCFKCHHCNELLADLVYFFHDGQVYCGRDLAEILQIPRCSACDELIFTKEFTAAENQTFHIKHFVCFYCDIPLAGQQYIPDEKTNMPLCLNCYDQYFAERCSRCGHSIAPEEQGVSWKTHHWHSSCFLCSGLECQKSLIGSRFCVKNDQPFCSAQCVKSILQ</sequence>
<dbReference type="Pfam" id="PF06297">
    <property type="entry name" value="PET"/>
    <property type="match status" value="1"/>
</dbReference>
<evidence type="ECO:0000256" key="1">
    <source>
        <dbReference type="ARBA" id="ARBA00004496"/>
    </source>
</evidence>
<proteinExistence type="predicted"/>
<dbReference type="InterPro" id="IPR010442">
    <property type="entry name" value="PET_domain"/>
</dbReference>
<evidence type="ECO:0000313" key="10">
    <source>
        <dbReference type="EMBL" id="SSX20922.1"/>
    </source>
</evidence>
<dbReference type="PROSITE" id="PS00478">
    <property type="entry name" value="LIM_DOMAIN_1"/>
    <property type="match status" value="1"/>
</dbReference>
<dbReference type="CDD" id="cd09829">
    <property type="entry name" value="PET_testin"/>
    <property type="match status" value="1"/>
</dbReference>
<dbReference type="PROSITE" id="PS50023">
    <property type="entry name" value="LIM_DOMAIN_2"/>
    <property type="match status" value="2"/>
</dbReference>
<keyword evidence="6 7" id="KW-0440">LIM domain</keyword>
<dbReference type="Gene3D" id="2.10.110.10">
    <property type="entry name" value="Cysteine Rich Protein"/>
    <property type="match status" value="3"/>
</dbReference>
<feature type="domain" description="PET" evidence="9">
    <location>
        <begin position="84"/>
        <end position="191"/>
    </location>
</feature>
<dbReference type="CDD" id="cd09340">
    <property type="entry name" value="LIM1_Testin_like"/>
    <property type="match status" value="1"/>
</dbReference>
<dbReference type="PANTHER" id="PTHR24211:SF22">
    <property type="entry name" value="TESTIN"/>
    <property type="match status" value="1"/>
</dbReference>
<evidence type="ECO:0000256" key="2">
    <source>
        <dbReference type="ARBA" id="ARBA00022490"/>
    </source>
</evidence>
<keyword evidence="5 7" id="KW-0862">Zinc</keyword>
<evidence type="ECO:0000256" key="7">
    <source>
        <dbReference type="PROSITE-ProRule" id="PRU00125"/>
    </source>
</evidence>
<dbReference type="SUPFAM" id="SSF57716">
    <property type="entry name" value="Glucocorticoid receptor-like (DNA-binding domain)"/>
    <property type="match status" value="2"/>
</dbReference>
<accession>A0A336LSC9</accession>
<dbReference type="Pfam" id="PF00412">
    <property type="entry name" value="LIM"/>
    <property type="match status" value="3"/>
</dbReference>
<keyword evidence="2" id="KW-0963">Cytoplasm</keyword>
<evidence type="ECO:0000259" key="9">
    <source>
        <dbReference type="PROSITE" id="PS51303"/>
    </source>
</evidence>
<organism evidence="10">
    <name type="scientific">Culicoides sonorensis</name>
    <name type="common">Biting midge</name>
    <dbReference type="NCBI Taxonomy" id="179676"/>
    <lineage>
        <taxon>Eukaryota</taxon>
        <taxon>Metazoa</taxon>
        <taxon>Ecdysozoa</taxon>
        <taxon>Arthropoda</taxon>
        <taxon>Hexapoda</taxon>
        <taxon>Insecta</taxon>
        <taxon>Pterygota</taxon>
        <taxon>Neoptera</taxon>
        <taxon>Endopterygota</taxon>
        <taxon>Diptera</taxon>
        <taxon>Nematocera</taxon>
        <taxon>Chironomoidea</taxon>
        <taxon>Ceratopogonidae</taxon>
        <taxon>Ceratopogoninae</taxon>
        <taxon>Culicoides</taxon>
        <taxon>Monoculicoides</taxon>
    </lineage>
</organism>
<dbReference type="VEuPathDB" id="VectorBase:CSON002999"/>
<evidence type="ECO:0000256" key="4">
    <source>
        <dbReference type="ARBA" id="ARBA00022737"/>
    </source>
</evidence>
<dbReference type="FunFam" id="2.10.110.10:FF:000005">
    <property type="entry name" value="Testin isoform 1"/>
    <property type="match status" value="1"/>
</dbReference>
<protein>
    <submittedName>
        <fullName evidence="10">CSON002999 protein</fullName>
    </submittedName>
</protein>
<dbReference type="InterPro" id="IPR001781">
    <property type="entry name" value="Znf_LIM"/>
</dbReference>
<dbReference type="InterPro" id="IPR033724">
    <property type="entry name" value="PET_testin"/>
</dbReference>